<sequence length="386" mass="43291">MALLGPLAIFLSSLTAIPLSYALNCLSTMRDPRLILIAGVSALTFVVAVPYFVVKSRPQRADSFFFVLGIFTFSSVIDLVIALENDGIIANFMAFYLRDGEPYLKTAHGTMISYWDGVAHYAMYLMILAAQSWNQSYRDVGIYWAASIGHSMLILMPGIFMGSHGVRWPCLLNTPYVVLPFYYGAKFLAQGRPREEMECPDEPRPVATSILKRPLDFVFILYFLAAGFLAVLRFMAALGGNVQWAKTYLTSLEPYLDDASQFPKVQMMVYLFYFLPYYSACIYGLLWPGQGWMLDGSLVHAGAAAQAQFSHIGASFHYRTPFSFRVPQNGRVRLLFWLINGSLFILPQLFAIRCLNFPSFFAKSSAAEKHVEGTAVTGFQKKKKAQ</sequence>
<dbReference type="GO" id="GO:0016020">
    <property type="term" value="C:membrane"/>
    <property type="evidence" value="ECO:0007669"/>
    <property type="project" value="UniProtKB-UniRule"/>
</dbReference>
<proteinExistence type="inferred from homology"/>
<accession>A0AAN9GPC6</accession>
<keyword evidence="4 7" id="KW-1133">Transmembrane helix</keyword>
<dbReference type="AlphaFoldDB" id="A0AAN9GPC6"/>
<protein>
    <recommendedName>
        <fullName evidence="10">EXPERA domain-containing protein</fullName>
    </recommendedName>
</protein>
<dbReference type="PANTHER" id="PTHR14568">
    <property type="entry name" value="TRANSMEMBRANE SUPERFAMILY 6 MEMBER 1/2"/>
    <property type="match status" value="1"/>
</dbReference>
<comment type="similarity">
    <text evidence="6">Belongs to the TM6SF family.</text>
</comment>
<keyword evidence="3" id="KW-0677">Repeat</keyword>
<dbReference type="GO" id="GO:0012505">
    <property type="term" value="C:endomembrane system"/>
    <property type="evidence" value="ECO:0007669"/>
    <property type="project" value="UniProtKB-SubCell"/>
</dbReference>
<dbReference type="PROSITE" id="PS51751">
    <property type="entry name" value="EXPERA"/>
    <property type="match status" value="2"/>
</dbReference>
<evidence type="ECO:0000256" key="9">
    <source>
        <dbReference type="SAM" id="SignalP"/>
    </source>
</evidence>
<feature type="signal peptide" evidence="9">
    <location>
        <begin position="1"/>
        <end position="22"/>
    </location>
</feature>
<dbReference type="CDD" id="cd21106">
    <property type="entry name" value="TM6SF1-like"/>
    <property type="match status" value="1"/>
</dbReference>
<keyword evidence="9" id="KW-0732">Signal</keyword>
<keyword evidence="5 7" id="KW-0472">Membrane</keyword>
<comment type="caution">
    <text evidence="11">The sequence shown here is derived from an EMBL/GenBank/DDBJ whole genome shotgun (WGS) entry which is preliminary data.</text>
</comment>
<feature type="transmembrane region" description="Helical" evidence="8">
    <location>
        <begin position="142"/>
        <end position="160"/>
    </location>
</feature>
<feature type="transmembrane region" description="Helical" evidence="8">
    <location>
        <begin position="334"/>
        <end position="352"/>
    </location>
</feature>
<evidence type="ECO:0000256" key="8">
    <source>
        <dbReference type="SAM" id="Phobius"/>
    </source>
</evidence>
<evidence type="ECO:0000256" key="3">
    <source>
        <dbReference type="ARBA" id="ARBA00022737"/>
    </source>
</evidence>
<gene>
    <name evidence="11" type="ORF">V1264_001682</name>
</gene>
<dbReference type="InterPro" id="IPR047195">
    <property type="entry name" value="TM6SF1-like"/>
</dbReference>
<dbReference type="EMBL" id="JBAMIC010000001">
    <property type="protein sequence ID" value="KAK7115893.1"/>
    <property type="molecule type" value="Genomic_DNA"/>
</dbReference>
<dbReference type="Pfam" id="PF26083">
    <property type="entry name" value="TM_Tm6sf2"/>
    <property type="match status" value="1"/>
</dbReference>
<organism evidence="11 12">
    <name type="scientific">Littorina saxatilis</name>
    <dbReference type="NCBI Taxonomy" id="31220"/>
    <lineage>
        <taxon>Eukaryota</taxon>
        <taxon>Metazoa</taxon>
        <taxon>Spiralia</taxon>
        <taxon>Lophotrochozoa</taxon>
        <taxon>Mollusca</taxon>
        <taxon>Gastropoda</taxon>
        <taxon>Caenogastropoda</taxon>
        <taxon>Littorinimorpha</taxon>
        <taxon>Littorinoidea</taxon>
        <taxon>Littorinidae</taxon>
        <taxon>Littorina</taxon>
    </lineage>
</organism>
<feature type="chain" id="PRO_5042871075" description="EXPERA domain-containing protein" evidence="9">
    <location>
        <begin position="23"/>
        <end position="386"/>
    </location>
</feature>
<comment type="subcellular location">
    <subcellularLocation>
        <location evidence="1">Endomembrane system</location>
        <topology evidence="1">Multi-pass membrane protein</topology>
    </subcellularLocation>
</comment>
<evidence type="ECO:0000256" key="4">
    <source>
        <dbReference type="ARBA" id="ARBA00022989"/>
    </source>
</evidence>
<evidence type="ECO:0000256" key="1">
    <source>
        <dbReference type="ARBA" id="ARBA00004127"/>
    </source>
</evidence>
<feature type="transmembrane region" description="Helical" evidence="8">
    <location>
        <begin position="64"/>
        <end position="83"/>
    </location>
</feature>
<evidence type="ECO:0000259" key="10">
    <source>
        <dbReference type="PROSITE" id="PS51751"/>
    </source>
</evidence>
<feature type="domain" description="EXPERA" evidence="10">
    <location>
        <begin position="61"/>
        <end position="184"/>
    </location>
</feature>
<feature type="transmembrane region" description="Helical" evidence="8">
    <location>
        <begin position="219"/>
        <end position="245"/>
    </location>
</feature>
<evidence type="ECO:0000256" key="2">
    <source>
        <dbReference type="ARBA" id="ARBA00022692"/>
    </source>
</evidence>
<feature type="domain" description="EXPERA" evidence="10">
    <location>
        <begin position="215"/>
        <end position="351"/>
    </location>
</feature>
<dbReference type="PANTHER" id="PTHR14568:SF8">
    <property type="entry name" value="EXPERA DOMAIN-CONTAINING PROTEIN"/>
    <property type="match status" value="1"/>
</dbReference>
<evidence type="ECO:0000256" key="6">
    <source>
        <dbReference type="ARBA" id="ARBA00034760"/>
    </source>
</evidence>
<keyword evidence="2 7" id="KW-0812">Transmembrane</keyword>
<evidence type="ECO:0000256" key="5">
    <source>
        <dbReference type="ARBA" id="ARBA00023136"/>
    </source>
</evidence>
<evidence type="ECO:0000313" key="11">
    <source>
        <dbReference type="EMBL" id="KAK7115893.1"/>
    </source>
</evidence>
<dbReference type="InterPro" id="IPR059044">
    <property type="entry name" value="TM_Tm6sf1/2"/>
</dbReference>
<evidence type="ECO:0000313" key="12">
    <source>
        <dbReference type="Proteomes" id="UP001374579"/>
    </source>
</evidence>
<dbReference type="InterPro" id="IPR033118">
    <property type="entry name" value="EXPERA"/>
</dbReference>
<feature type="transmembrane region" description="Helical" evidence="8">
    <location>
        <begin position="32"/>
        <end position="52"/>
    </location>
</feature>
<keyword evidence="12" id="KW-1185">Reference proteome</keyword>
<dbReference type="Proteomes" id="UP001374579">
    <property type="component" value="Unassembled WGS sequence"/>
</dbReference>
<reference evidence="11 12" key="1">
    <citation type="submission" date="2024-02" db="EMBL/GenBank/DDBJ databases">
        <title>Chromosome-scale genome assembly of the rough periwinkle Littorina saxatilis.</title>
        <authorList>
            <person name="De Jode A."/>
            <person name="Faria R."/>
            <person name="Formenti G."/>
            <person name="Sims Y."/>
            <person name="Smith T.P."/>
            <person name="Tracey A."/>
            <person name="Wood J.M.D."/>
            <person name="Zagrodzka Z.B."/>
            <person name="Johannesson K."/>
            <person name="Butlin R.K."/>
            <person name="Leder E.H."/>
        </authorList>
    </citation>
    <scope>NUCLEOTIDE SEQUENCE [LARGE SCALE GENOMIC DNA]</scope>
    <source>
        <strain evidence="11">Snail1</strain>
        <tissue evidence="11">Muscle</tissue>
    </source>
</reference>
<feature type="transmembrane region" description="Helical" evidence="8">
    <location>
        <begin position="265"/>
        <end position="286"/>
    </location>
</feature>
<name>A0AAN9GPC6_9CAEN</name>
<evidence type="ECO:0000256" key="7">
    <source>
        <dbReference type="PROSITE-ProRule" id="PRU01087"/>
    </source>
</evidence>